<dbReference type="GO" id="GO:0004497">
    <property type="term" value="F:monooxygenase activity"/>
    <property type="evidence" value="ECO:0007669"/>
    <property type="project" value="UniProtKB-KW"/>
</dbReference>
<dbReference type="PANTHER" id="PTHR46206">
    <property type="entry name" value="CYTOCHROME P450"/>
    <property type="match status" value="1"/>
</dbReference>
<evidence type="ECO:0000256" key="3">
    <source>
        <dbReference type="ARBA" id="ARBA00010617"/>
    </source>
</evidence>
<comment type="cofactor">
    <cofactor evidence="1 11">
        <name>heme</name>
        <dbReference type="ChEBI" id="CHEBI:30413"/>
    </cofactor>
</comment>
<evidence type="ECO:0000256" key="8">
    <source>
        <dbReference type="ARBA" id="ARBA00023004"/>
    </source>
</evidence>
<dbReference type="InterPro" id="IPR036396">
    <property type="entry name" value="Cyt_P450_sf"/>
</dbReference>
<comment type="caution">
    <text evidence="13">The sequence shown here is derived from an EMBL/GenBank/DDBJ whole genome shotgun (WGS) entry which is preliminary data.</text>
</comment>
<dbReference type="GO" id="GO:0016020">
    <property type="term" value="C:membrane"/>
    <property type="evidence" value="ECO:0007669"/>
    <property type="project" value="UniProtKB-SubCell"/>
</dbReference>
<keyword evidence="4 12" id="KW-0812">Transmembrane</keyword>
<sequence>MMLATMLKVLGLPEDFFIWPLLLVSVILFGAFCLLKPAAARARLRLDVPTVTLGWFVPEFVNRLLYSVFAPFLIYRGYEKYKDMPFRILKMDADLIVLPARYLAEIRHLPHTKLSLLDAQFNSVLGDYTNILNHSHLPATTVAKKLTPAMQSPDRIVPKIIDELQYAFPIEVPECKGRWVPVTLYDMILKLINRATSRVIVGDELCRSEQWLGTVTSYTHNLGITLILLRPVPTFLRPLVAKFLPSVRYLERTLKWVKDDVFVPMIVARRAAQKDNPEAPKPDDFMQWMMELADNPFDEDPRNIAQGLMVIMALAVLHTSSMLITHALYDLMLHPEYLEPLRAEIQTTLPDGWINGTQAAFATQRYLDSFLRESQRLNPTSEINIQRIAKEPLVFSDGLIIPQGTHICFPTGPLSRDGALLSNPDTFDGFRWCRENLTRTSKTAASLVTINQSNLHFGYGRQACPGRFMGANTAKALLSRLLLEYEMKFEEGRGGRKRPRNIVNGEQIMPNLWARVLIKKREEEEEEE</sequence>
<feature type="transmembrane region" description="Helical" evidence="12">
    <location>
        <begin position="16"/>
        <end position="35"/>
    </location>
</feature>
<dbReference type="AlphaFoldDB" id="A0A0F8TZI9"/>
<keyword evidence="10 12" id="KW-0472">Membrane</keyword>
<keyword evidence="8 11" id="KW-0408">Iron</keyword>
<evidence type="ECO:0000256" key="7">
    <source>
        <dbReference type="ARBA" id="ARBA00023002"/>
    </source>
</evidence>
<comment type="subcellular location">
    <subcellularLocation>
        <location evidence="2">Membrane</location>
    </subcellularLocation>
</comment>
<feature type="transmembrane region" description="Helical" evidence="12">
    <location>
        <begin position="308"/>
        <end position="329"/>
    </location>
</feature>
<evidence type="ECO:0000256" key="12">
    <source>
        <dbReference type="SAM" id="Phobius"/>
    </source>
</evidence>
<dbReference type="Proteomes" id="UP000034947">
    <property type="component" value="Unassembled WGS sequence"/>
</dbReference>
<dbReference type="CDD" id="cd11041">
    <property type="entry name" value="CYP503A1-like"/>
    <property type="match status" value="1"/>
</dbReference>
<keyword evidence="11" id="KW-0349">Heme</keyword>
<evidence type="ECO:0000256" key="4">
    <source>
        <dbReference type="ARBA" id="ARBA00022692"/>
    </source>
</evidence>
<keyword evidence="5 11" id="KW-0479">Metal-binding</keyword>
<dbReference type="EMBL" id="JYKN01003351">
    <property type="protein sequence ID" value="KKK12899.1"/>
    <property type="molecule type" value="Genomic_DNA"/>
</dbReference>
<dbReference type="OrthoDB" id="1844152at2759"/>
<proteinExistence type="inferred from homology"/>
<keyword evidence="6 12" id="KW-1133">Transmembrane helix</keyword>
<evidence type="ECO:0000256" key="1">
    <source>
        <dbReference type="ARBA" id="ARBA00001971"/>
    </source>
</evidence>
<dbReference type="Gene3D" id="1.10.630.10">
    <property type="entry name" value="Cytochrome P450"/>
    <property type="match status" value="1"/>
</dbReference>
<protein>
    <recommendedName>
        <fullName evidence="15">Cytochrome P450 monooxygenase</fullName>
    </recommendedName>
</protein>
<reference evidence="13 14" key="1">
    <citation type="submission" date="2015-02" db="EMBL/GenBank/DDBJ databases">
        <title>Draft Genome Sequences of Two Closely-Related Aflatoxigenic Aspergillus Species Obtained from the Cote d'Ivoire.</title>
        <authorList>
            <person name="Moore G.G."/>
            <person name="Beltz S.B."/>
            <person name="Mack B.M."/>
        </authorList>
    </citation>
    <scope>NUCLEOTIDE SEQUENCE [LARGE SCALE GENOMIC DNA]</scope>
    <source>
        <strain evidence="13 14">SRRC1432</strain>
    </source>
</reference>
<evidence type="ECO:0000256" key="2">
    <source>
        <dbReference type="ARBA" id="ARBA00004370"/>
    </source>
</evidence>
<feature type="binding site" description="axial binding residue" evidence="11">
    <location>
        <position position="464"/>
    </location>
    <ligand>
        <name>heme</name>
        <dbReference type="ChEBI" id="CHEBI:30413"/>
    </ligand>
    <ligandPart>
        <name>Fe</name>
        <dbReference type="ChEBI" id="CHEBI:18248"/>
    </ligandPart>
</feature>
<dbReference type="PANTHER" id="PTHR46206:SF7">
    <property type="entry name" value="P450, PUTATIVE (EUROFUNG)-RELATED"/>
    <property type="match status" value="1"/>
</dbReference>
<evidence type="ECO:0000256" key="11">
    <source>
        <dbReference type="PIRSR" id="PIRSR602401-1"/>
    </source>
</evidence>
<evidence type="ECO:0000256" key="5">
    <source>
        <dbReference type="ARBA" id="ARBA00022723"/>
    </source>
</evidence>
<evidence type="ECO:0000313" key="13">
    <source>
        <dbReference type="EMBL" id="KKK12899.1"/>
    </source>
</evidence>
<evidence type="ECO:0000313" key="14">
    <source>
        <dbReference type="Proteomes" id="UP000034947"/>
    </source>
</evidence>
<keyword evidence="14" id="KW-1185">Reference proteome</keyword>
<dbReference type="SUPFAM" id="SSF48264">
    <property type="entry name" value="Cytochrome P450"/>
    <property type="match status" value="1"/>
</dbReference>
<dbReference type="VEuPathDB" id="FungiDB:P175DRAFT_0516669"/>
<keyword evidence="7" id="KW-0560">Oxidoreductase</keyword>
<evidence type="ECO:0000256" key="9">
    <source>
        <dbReference type="ARBA" id="ARBA00023033"/>
    </source>
</evidence>
<dbReference type="PRINTS" id="PR00463">
    <property type="entry name" value="EP450I"/>
</dbReference>
<dbReference type="Pfam" id="PF00067">
    <property type="entry name" value="p450"/>
    <property type="match status" value="1"/>
</dbReference>
<accession>A0A0F8TZI9</accession>
<comment type="similarity">
    <text evidence="3">Belongs to the cytochrome P450 family.</text>
</comment>
<keyword evidence="9" id="KW-0503">Monooxygenase</keyword>
<evidence type="ECO:0000256" key="6">
    <source>
        <dbReference type="ARBA" id="ARBA00022989"/>
    </source>
</evidence>
<dbReference type="InterPro" id="IPR001128">
    <property type="entry name" value="Cyt_P450"/>
</dbReference>
<organism evidence="13 14">
    <name type="scientific">Aspergillus ochraceoroseus</name>
    <dbReference type="NCBI Taxonomy" id="138278"/>
    <lineage>
        <taxon>Eukaryota</taxon>
        <taxon>Fungi</taxon>
        <taxon>Dikarya</taxon>
        <taxon>Ascomycota</taxon>
        <taxon>Pezizomycotina</taxon>
        <taxon>Eurotiomycetes</taxon>
        <taxon>Eurotiomycetidae</taxon>
        <taxon>Eurotiales</taxon>
        <taxon>Aspergillaceae</taxon>
        <taxon>Aspergillus</taxon>
        <taxon>Aspergillus subgen. Nidulantes</taxon>
    </lineage>
</organism>
<evidence type="ECO:0000256" key="10">
    <source>
        <dbReference type="ARBA" id="ARBA00023136"/>
    </source>
</evidence>
<dbReference type="GO" id="GO:0020037">
    <property type="term" value="F:heme binding"/>
    <property type="evidence" value="ECO:0007669"/>
    <property type="project" value="InterPro"/>
</dbReference>
<gene>
    <name evidence="13" type="ORF">AOCH_003053</name>
</gene>
<dbReference type="InterPro" id="IPR002401">
    <property type="entry name" value="Cyt_P450_E_grp-I"/>
</dbReference>
<dbReference type="GO" id="GO:0019748">
    <property type="term" value="P:secondary metabolic process"/>
    <property type="evidence" value="ECO:0007669"/>
    <property type="project" value="UniProtKB-ARBA"/>
</dbReference>
<dbReference type="GO" id="GO:0016705">
    <property type="term" value="F:oxidoreductase activity, acting on paired donors, with incorporation or reduction of molecular oxygen"/>
    <property type="evidence" value="ECO:0007669"/>
    <property type="project" value="InterPro"/>
</dbReference>
<name>A0A0F8TZI9_9EURO</name>
<evidence type="ECO:0008006" key="15">
    <source>
        <dbReference type="Google" id="ProtNLM"/>
    </source>
</evidence>
<dbReference type="GO" id="GO:0005506">
    <property type="term" value="F:iron ion binding"/>
    <property type="evidence" value="ECO:0007669"/>
    <property type="project" value="InterPro"/>
</dbReference>